<dbReference type="SUPFAM" id="SSF48726">
    <property type="entry name" value="Immunoglobulin"/>
    <property type="match status" value="5"/>
</dbReference>
<evidence type="ECO:0000259" key="34">
    <source>
        <dbReference type="PROSITE" id="PS50011"/>
    </source>
</evidence>
<dbReference type="InterPro" id="IPR003598">
    <property type="entry name" value="Ig_sub2"/>
</dbReference>
<keyword evidence="24 30" id="KW-0393">Immunoglobulin domain</keyword>
<dbReference type="GO" id="GO:0030335">
    <property type="term" value="P:positive regulation of cell migration"/>
    <property type="evidence" value="ECO:0007669"/>
    <property type="project" value="TreeGrafter"/>
</dbReference>
<dbReference type="PROSITE" id="PS00240">
    <property type="entry name" value="RECEPTOR_TYR_KIN_III"/>
    <property type="match status" value="1"/>
</dbReference>
<evidence type="ECO:0000256" key="27">
    <source>
        <dbReference type="PIRSR" id="PIRSR000615-2"/>
    </source>
</evidence>
<evidence type="ECO:0000256" key="6">
    <source>
        <dbReference type="ARBA" id="ARBA00022475"/>
    </source>
</evidence>
<evidence type="ECO:0000256" key="17">
    <source>
        <dbReference type="ARBA" id="ARBA00022989"/>
    </source>
</evidence>
<reference evidence="37" key="3">
    <citation type="journal article" date="2014" name="Nature">
        <title>Elephant shark genome provides unique insights into gnathostome evolution.</title>
        <authorList>
            <consortium name="International Elephant Shark Genome Sequencing Consortium"/>
            <person name="Venkatesh B."/>
            <person name="Lee A.P."/>
            <person name="Ravi V."/>
            <person name="Maurya A.K."/>
            <person name="Lian M.M."/>
            <person name="Swann J.B."/>
            <person name="Ohta Y."/>
            <person name="Flajnik M.F."/>
            <person name="Sutoh Y."/>
            <person name="Kasahara M."/>
            <person name="Hoon S."/>
            <person name="Gangu V."/>
            <person name="Roy S.W."/>
            <person name="Irimia M."/>
            <person name="Korzh V."/>
            <person name="Kondrychyn I."/>
            <person name="Lim Z.W."/>
            <person name="Tay B.H."/>
            <person name="Tohari S."/>
            <person name="Kong K.W."/>
            <person name="Ho S."/>
            <person name="Lorente-Galdos B."/>
            <person name="Quilez J."/>
            <person name="Marques-Bonet T."/>
            <person name="Raney B.J."/>
            <person name="Ingham P.W."/>
            <person name="Tay A."/>
            <person name="Hillier L.W."/>
            <person name="Minx P."/>
            <person name="Boehm T."/>
            <person name="Wilson R.K."/>
            <person name="Brenner S."/>
            <person name="Warren W.C."/>
        </authorList>
    </citation>
    <scope>NUCLEOTIDE SEQUENCE [LARGE SCALE GENOMIC DNA]</scope>
</reference>
<evidence type="ECO:0000256" key="2">
    <source>
        <dbReference type="ARBA" id="ARBA00004251"/>
    </source>
</evidence>
<dbReference type="Gene3D" id="3.30.200.20">
    <property type="entry name" value="Phosphorylase Kinase, domain 1"/>
    <property type="match status" value="1"/>
</dbReference>
<keyword evidence="28" id="KW-0479">Metal-binding</keyword>
<dbReference type="PANTHER" id="PTHR24416:SF49">
    <property type="entry name" value="VASCULAR ENDOTHELIAL GROWTH FACTOR RECEPTOR 3"/>
    <property type="match status" value="1"/>
</dbReference>
<feature type="active site" description="Proton acceptor" evidence="26">
    <location>
        <position position="1038"/>
    </location>
</feature>
<dbReference type="FunFam" id="2.60.40.10:FF:000411">
    <property type="entry name" value="Vascular endothelial growth factor receptor 3"/>
    <property type="match status" value="1"/>
</dbReference>
<keyword evidence="13" id="KW-0677">Repeat</keyword>
<dbReference type="InterPro" id="IPR011009">
    <property type="entry name" value="Kinase-like_dom_sf"/>
</dbReference>
<dbReference type="FunFam" id="1.10.510.10:FF:000077">
    <property type="entry name" value="Vascular endothelial growth factor receptor 2"/>
    <property type="match status" value="1"/>
</dbReference>
<name>A0A4W3HD63_CALMI</name>
<keyword evidence="8" id="KW-0597">Phosphoprotein</keyword>
<keyword evidence="20" id="KW-1015">Disulfide bond</keyword>
<evidence type="ECO:0000256" key="15">
    <source>
        <dbReference type="ARBA" id="ARBA00022777"/>
    </source>
</evidence>
<dbReference type="InterPro" id="IPR020635">
    <property type="entry name" value="Tyr_kinase_cat_dom"/>
</dbReference>
<sequence>CGFSLSLLTVLCSVTGLVWGYSMSSPTLNITEDEYIINVDSALSIICRSVPALREGSQAHNQADKTSVQSWTEESGGRTVSVQECEGSVAQQYCKIFTLTGARASDTGYYRCSYQFISAIVDGTTASSIYVFVQDFQQVFFSSSPETINFIYISKHSMVTVPCPVSVPNLNVSLRLRRDQLLNPDGKSVIWDNRRGMLVHSHMFDDVIYVKCETTFEKQLFITGTFYVLMIGSDIYEFSLRPDHMELIAGESLELTCSVRAEFNAGVDFQWDYPGKQTRRAVSLGSERRQLVAEMELSSSLTLHNVTLSDMGQYVCQALTVSSNMSKNADVVVHERPFISLDSQLPREMEVTVGDRNVKLPVRLAAYPPPEVQWYKDGKFIKKSPTFNKIKLSVSGLVIREVAEQDSGLYTIVVRNSQANLQERLTLRLIVNVPPRIHEKEVASPTNIYARGSRQTLTCTVSGVPAPLKLLWHWRPWGPCGLSSSRTTVGRRPRDRTPECGDWRNITTDTAVNEIESLETKTEIVEGRNKTVSKLVILAANLSVMYKCSAFNKAGQDDRVIYFYVTSIPEGFGIEIQPSEIPVEGETVHLRCNADNYTYEKPRWYRLLPSALEGELGDPLVLECENMHQYAMELPGETLADAQMKGVALVLSIASVTLDDEGDYVCEVQDRKSGHKHCHRKYISVRAQESPWLLTNLSDVTVNVSNSLQLQCDVTGRPLPHLTWSKDEKPLHTDSGIILSERNRTLTIQRVREEDSGLYRCSACNSRGCVTSAASVAVEGTDDRTNVEVVILVGTGVIAVFFWILLILIFCNTHPADIKTGYLSIIMDPDAIPLDEQCEYLPYDSSKWEFPRDRLRLGKTLGHGAFGKVVEASAFGIDKSSSCKTVAVKMLKDGATGSEHKALMSELKILIHIGNHLNVVNLLGACTKAKGPLMVIVEFCKYGNLSNYLRNKREDFIPYRDRAPRMRSQVISMVEAVKGMDKRCQGSGGETSFSIRTFLLVVDDLWHRPLTMEDLICYSFQVARGMEFLASRKCIHRDLAARNILLSENNVVKICDFGLARDIYKDPDYVRKGNARLPLKWMAPESIFDKVYTTQSDVWSYGVLLWEIFSLGGSPYPGVQINEDFCQRLKEGTRMRAPDPSERYIHDYRIMLGCWQGEPRDRPTFSDLVELLGDLLQANVQQVRAPSVDKESHLSCSPRNPIAVHSLIGPHDGTSHDWRTHFNQLCVLSRYYNCLLLHGYPAGGNPVVCPSRVKTFEEVPLEQKSADNQTDSGMILPSEELERIESKHRNEPVFR</sequence>
<evidence type="ECO:0000256" key="28">
    <source>
        <dbReference type="PIRSR" id="PIRSR000615-3"/>
    </source>
</evidence>
<dbReference type="PANTHER" id="PTHR24416">
    <property type="entry name" value="TYROSINE-PROTEIN KINASE RECEPTOR"/>
    <property type="match status" value="1"/>
</dbReference>
<keyword evidence="11 30" id="KW-0812">Transmembrane</keyword>
<evidence type="ECO:0000256" key="32">
    <source>
        <dbReference type="SAM" id="Phobius"/>
    </source>
</evidence>
<evidence type="ECO:0000256" key="24">
    <source>
        <dbReference type="ARBA" id="ARBA00023319"/>
    </source>
</evidence>
<feature type="binding site" evidence="27">
    <location>
        <begin position="862"/>
        <end position="869"/>
    </location>
    <ligand>
        <name>ATP</name>
        <dbReference type="ChEBI" id="CHEBI:30616"/>
    </ligand>
</feature>
<dbReference type="Pfam" id="PF22971">
    <property type="entry name" value="Ig_VEGFR-1-like_5th"/>
    <property type="match status" value="1"/>
</dbReference>
<dbReference type="FunFam" id="2.60.40.10:FF:000143">
    <property type="entry name" value="Vascular endothelial growth factor receptor 3"/>
    <property type="match status" value="1"/>
</dbReference>
<evidence type="ECO:0000256" key="8">
    <source>
        <dbReference type="ARBA" id="ARBA00022553"/>
    </source>
</evidence>
<evidence type="ECO:0000256" key="5">
    <source>
        <dbReference type="ARBA" id="ARBA00022258"/>
    </source>
</evidence>
<dbReference type="SMART" id="SM00219">
    <property type="entry name" value="TyrKc"/>
    <property type="match status" value="1"/>
</dbReference>
<dbReference type="EC" id="2.7.10.1" evidence="4"/>
<evidence type="ECO:0000256" key="23">
    <source>
        <dbReference type="ARBA" id="ARBA00023242"/>
    </source>
</evidence>
<dbReference type="GO" id="GO:0001525">
    <property type="term" value="P:angiogenesis"/>
    <property type="evidence" value="ECO:0007669"/>
    <property type="project" value="UniProtKB-KW"/>
</dbReference>
<dbReference type="InterPro" id="IPR050122">
    <property type="entry name" value="RTK"/>
</dbReference>
<feature type="domain" description="Ig-like" evidence="35">
    <location>
        <begin position="26"/>
        <end position="112"/>
    </location>
</feature>
<dbReference type="Gene3D" id="1.10.510.10">
    <property type="entry name" value="Transferase(Phosphotransferase) domain 1"/>
    <property type="match status" value="1"/>
</dbReference>
<dbReference type="InterPro" id="IPR055229">
    <property type="entry name" value="VEGFR1-3_5th"/>
</dbReference>
<dbReference type="GO" id="GO:0005524">
    <property type="term" value="F:ATP binding"/>
    <property type="evidence" value="ECO:0007669"/>
    <property type="project" value="UniProtKB-UniRule"/>
</dbReference>
<feature type="chain" id="PRO_5021458457" description="Vascular endothelial growth factor receptor 3" evidence="33">
    <location>
        <begin position="21"/>
        <end position="1295"/>
    </location>
</feature>
<dbReference type="GO" id="GO:0043235">
    <property type="term" value="C:receptor complex"/>
    <property type="evidence" value="ECO:0007669"/>
    <property type="project" value="TreeGrafter"/>
</dbReference>
<dbReference type="GO" id="GO:0019838">
    <property type="term" value="F:growth factor binding"/>
    <property type="evidence" value="ECO:0007669"/>
    <property type="project" value="TreeGrafter"/>
</dbReference>
<reference evidence="37" key="2">
    <citation type="journal article" date="2007" name="PLoS Biol.">
        <title>Survey sequencing and comparative analysis of the elephant shark (Callorhinchus milii) genome.</title>
        <authorList>
            <person name="Venkatesh B."/>
            <person name="Kirkness E.F."/>
            <person name="Loh Y.H."/>
            <person name="Halpern A.L."/>
            <person name="Lee A.P."/>
            <person name="Johnson J."/>
            <person name="Dandona N."/>
            <person name="Viswanathan L.D."/>
            <person name="Tay A."/>
            <person name="Venter J.C."/>
            <person name="Strausberg R.L."/>
            <person name="Brenner S."/>
        </authorList>
    </citation>
    <scope>NUCLEOTIDE SEQUENCE [LARGE SCALE GENOMIC DNA]</scope>
</reference>
<evidence type="ECO:0000256" key="4">
    <source>
        <dbReference type="ARBA" id="ARBA00011902"/>
    </source>
</evidence>
<keyword evidence="28" id="KW-0460">Magnesium</keyword>
<dbReference type="GO" id="GO:0005737">
    <property type="term" value="C:cytoplasm"/>
    <property type="evidence" value="ECO:0007669"/>
    <property type="project" value="UniProtKB-SubCell"/>
</dbReference>
<dbReference type="PROSITE" id="PS50835">
    <property type="entry name" value="IG_LIKE"/>
    <property type="match status" value="6"/>
</dbReference>
<gene>
    <name evidence="36" type="primary">LOC103188224</name>
</gene>
<dbReference type="FunFam" id="3.30.200.20:FF:000041">
    <property type="entry name" value="Vascular endothelial growth factor receptor 2"/>
    <property type="match status" value="1"/>
</dbReference>
<keyword evidence="37" id="KW-1185">Reference proteome</keyword>
<evidence type="ECO:0000256" key="10">
    <source>
        <dbReference type="ARBA" id="ARBA00022679"/>
    </source>
</evidence>
<dbReference type="GO" id="GO:0048010">
    <property type="term" value="P:vascular endothelial growth factor receptor signaling pathway"/>
    <property type="evidence" value="ECO:0007669"/>
    <property type="project" value="TreeGrafter"/>
</dbReference>
<dbReference type="GO" id="GO:0046872">
    <property type="term" value="F:metal ion binding"/>
    <property type="evidence" value="ECO:0007669"/>
    <property type="project" value="UniProtKB-KW"/>
</dbReference>
<dbReference type="PRINTS" id="PR01832">
    <property type="entry name" value="VEGFRECEPTOR"/>
</dbReference>
<feature type="domain" description="Ig-like" evidence="35">
    <location>
        <begin position="236"/>
        <end position="332"/>
    </location>
</feature>
<dbReference type="InterPro" id="IPR003599">
    <property type="entry name" value="Ig_sub"/>
</dbReference>
<dbReference type="InterPro" id="IPR007110">
    <property type="entry name" value="Ig-like_dom"/>
</dbReference>
<dbReference type="GO" id="GO:0043408">
    <property type="term" value="P:regulation of MAPK cascade"/>
    <property type="evidence" value="ECO:0007669"/>
    <property type="project" value="TreeGrafter"/>
</dbReference>
<dbReference type="Proteomes" id="UP000314986">
    <property type="component" value="Unassembled WGS sequence"/>
</dbReference>
<dbReference type="Ensembl" id="ENSCMIT00000013389.1">
    <property type="protein sequence ID" value="ENSCMIP00000013097.1"/>
    <property type="gene ID" value="ENSCMIG00000006584.1"/>
</dbReference>
<evidence type="ECO:0000256" key="12">
    <source>
        <dbReference type="ARBA" id="ARBA00022729"/>
    </source>
</evidence>
<evidence type="ECO:0000256" key="7">
    <source>
        <dbReference type="ARBA" id="ARBA00022490"/>
    </source>
</evidence>
<keyword evidence="9" id="KW-0037">Angiogenesis</keyword>
<evidence type="ECO:0000256" key="20">
    <source>
        <dbReference type="ARBA" id="ARBA00023157"/>
    </source>
</evidence>
<dbReference type="PROSITE" id="PS50011">
    <property type="entry name" value="PROTEIN_KINASE_DOM"/>
    <property type="match status" value="1"/>
</dbReference>
<evidence type="ECO:0000256" key="13">
    <source>
        <dbReference type="ARBA" id="ARBA00022737"/>
    </source>
</evidence>
<evidence type="ECO:0000256" key="33">
    <source>
        <dbReference type="SAM" id="SignalP"/>
    </source>
</evidence>
<dbReference type="GO" id="GO:0005886">
    <property type="term" value="C:plasma membrane"/>
    <property type="evidence" value="ECO:0007669"/>
    <property type="project" value="UniProtKB-SubCell"/>
</dbReference>
<dbReference type="FunFam" id="2.60.40.10:FF:000479">
    <property type="entry name" value="Vascular endothelial growth factor receptor 3"/>
    <property type="match status" value="1"/>
</dbReference>
<dbReference type="GO" id="GO:0004714">
    <property type="term" value="F:transmembrane receptor protein tyrosine kinase activity"/>
    <property type="evidence" value="ECO:0007669"/>
    <property type="project" value="UniProtKB-EC"/>
</dbReference>
<keyword evidence="16 27" id="KW-0067">ATP-binding</keyword>
<reference evidence="36" key="5">
    <citation type="submission" date="2025-09" db="UniProtKB">
        <authorList>
            <consortium name="Ensembl"/>
        </authorList>
    </citation>
    <scope>IDENTIFICATION</scope>
</reference>
<comment type="subcellular location">
    <subcellularLocation>
        <location evidence="2">Cell membrane</location>
        <topology evidence="2">Single-pass type I membrane protein</topology>
    </subcellularLocation>
    <subcellularLocation>
        <location evidence="3">Cytoplasm</location>
    </subcellularLocation>
    <subcellularLocation>
        <location evidence="30">Membrane</location>
        <topology evidence="30">Single-pass type I membrane protein</topology>
    </subcellularLocation>
    <subcellularLocation>
        <location evidence="1">Nucleus</location>
    </subcellularLocation>
</comment>
<reference evidence="36" key="4">
    <citation type="submission" date="2025-08" db="UniProtKB">
        <authorList>
            <consortium name="Ensembl"/>
        </authorList>
    </citation>
    <scope>IDENTIFICATION</scope>
</reference>
<evidence type="ECO:0000256" key="31">
    <source>
        <dbReference type="SAM" id="MobiDB-lite"/>
    </source>
</evidence>
<reference evidence="37" key="1">
    <citation type="journal article" date="2006" name="Science">
        <title>Ancient noncoding elements conserved in the human genome.</title>
        <authorList>
            <person name="Venkatesh B."/>
            <person name="Kirkness E.F."/>
            <person name="Loh Y.H."/>
            <person name="Halpern A.L."/>
            <person name="Lee A.P."/>
            <person name="Johnson J."/>
            <person name="Dandona N."/>
            <person name="Viswanathan L.D."/>
            <person name="Tay A."/>
            <person name="Venter J.C."/>
            <person name="Strausberg R.L."/>
            <person name="Brenner S."/>
        </authorList>
    </citation>
    <scope>NUCLEOTIDE SEQUENCE [LARGE SCALE GENOMIC DNA]</scope>
</reference>
<dbReference type="SUPFAM" id="SSF56112">
    <property type="entry name" value="Protein kinase-like (PK-like)"/>
    <property type="match status" value="1"/>
</dbReference>
<keyword evidence="7" id="KW-0963">Cytoplasm</keyword>
<dbReference type="InterPro" id="IPR008266">
    <property type="entry name" value="Tyr_kinase_AS"/>
</dbReference>
<keyword evidence="21 30" id="KW-0675">Receptor</keyword>
<dbReference type="InterPro" id="IPR017441">
    <property type="entry name" value="Protein_kinase_ATP_BS"/>
</dbReference>
<comment type="catalytic activity">
    <reaction evidence="25">
        <text>L-tyrosyl-[protein] + ATP = O-phospho-L-tyrosyl-[protein] + ADP + H(+)</text>
        <dbReference type="Rhea" id="RHEA:10596"/>
        <dbReference type="Rhea" id="RHEA-COMP:10136"/>
        <dbReference type="Rhea" id="RHEA-COMP:20101"/>
        <dbReference type="ChEBI" id="CHEBI:15378"/>
        <dbReference type="ChEBI" id="CHEBI:30616"/>
        <dbReference type="ChEBI" id="CHEBI:46858"/>
        <dbReference type="ChEBI" id="CHEBI:61978"/>
        <dbReference type="ChEBI" id="CHEBI:456216"/>
        <dbReference type="EC" id="2.7.10.1"/>
    </reaction>
</comment>
<dbReference type="GO" id="GO:0005634">
    <property type="term" value="C:nucleus"/>
    <property type="evidence" value="ECO:0007669"/>
    <property type="project" value="UniProtKB-SubCell"/>
</dbReference>
<dbReference type="InterPro" id="IPR001824">
    <property type="entry name" value="Tyr_kinase_rcpt_3_CS"/>
</dbReference>
<feature type="region of interest" description="Disordered" evidence="31">
    <location>
        <begin position="1260"/>
        <end position="1295"/>
    </location>
</feature>
<feature type="domain" description="Protein kinase" evidence="34">
    <location>
        <begin position="855"/>
        <end position="1176"/>
    </location>
</feature>
<dbReference type="SMART" id="SM00406">
    <property type="entry name" value="IGv"/>
    <property type="match status" value="3"/>
</dbReference>
<evidence type="ECO:0000256" key="18">
    <source>
        <dbReference type="ARBA" id="ARBA00023136"/>
    </source>
</evidence>
<dbReference type="PRINTS" id="PR01835">
    <property type="entry name" value="VEGFRECEPTR3"/>
</dbReference>
<feature type="domain" description="Ig-like" evidence="35">
    <location>
        <begin position="435"/>
        <end position="472"/>
    </location>
</feature>
<dbReference type="InterPro" id="IPR001245">
    <property type="entry name" value="Ser-Thr/Tyr_kinase_cat_dom"/>
</dbReference>
<feature type="binding site" evidence="28">
    <location>
        <position position="1056"/>
    </location>
    <ligand>
        <name>Mg(2+)</name>
        <dbReference type="ChEBI" id="CHEBI:18420"/>
    </ligand>
</feature>
<dbReference type="Pfam" id="PF21339">
    <property type="entry name" value="VEGFR-1-like_Ig-like"/>
    <property type="match status" value="1"/>
</dbReference>
<dbReference type="InterPro" id="IPR041348">
    <property type="entry name" value="VEGFR-2_TMD"/>
</dbReference>
<evidence type="ECO:0000256" key="14">
    <source>
        <dbReference type="ARBA" id="ARBA00022741"/>
    </source>
</evidence>
<dbReference type="InterPro" id="IPR036179">
    <property type="entry name" value="Ig-like_dom_sf"/>
</dbReference>
<dbReference type="Pfam" id="PF17988">
    <property type="entry name" value="VEGFR-2_TMD"/>
    <property type="match status" value="1"/>
</dbReference>
<dbReference type="InterPro" id="IPR013098">
    <property type="entry name" value="Ig_I-set"/>
</dbReference>
<organism evidence="36 37">
    <name type="scientific">Callorhinchus milii</name>
    <name type="common">Ghost shark</name>
    <dbReference type="NCBI Taxonomy" id="7868"/>
    <lineage>
        <taxon>Eukaryota</taxon>
        <taxon>Metazoa</taxon>
        <taxon>Chordata</taxon>
        <taxon>Craniata</taxon>
        <taxon>Vertebrata</taxon>
        <taxon>Chondrichthyes</taxon>
        <taxon>Holocephali</taxon>
        <taxon>Chimaeriformes</taxon>
        <taxon>Callorhinchidae</taxon>
        <taxon>Callorhinchus</taxon>
    </lineage>
</organism>
<dbReference type="PROSITE" id="PS00109">
    <property type="entry name" value="PROTEIN_KINASE_TYR"/>
    <property type="match status" value="1"/>
</dbReference>
<keyword evidence="6" id="KW-1003">Cell membrane</keyword>
<keyword evidence="17 32" id="KW-1133">Transmembrane helix</keyword>
<dbReference type="SMART" id="SM00409">
    <property type="entry name" value="IG"/>
    <property type="match status" value="6"/>
</dbReference>
<comment type="similarity">
    <text evidence="30">Belongs to the protein kinase superfamily. Tyr protein kinase family. CSF-1/PDGF receptor subfamily.</text>
</comment>
<dbReference type="Pfam" id="PF07714">
    <property type="entry name" value="PK_Tyr_Ser-Thr"/>
    <property type="match status" value="1"/>
</dbReference>
<evidence type="ECO:0000256" key="11">
    <source>
        <dbReference type="ARBA" id="ARBA00022692"/>
    </source>
</evidence>
<dbReference type="PROSITE" id="PS00107">
    <property type="entry name" value="PROTEIN_KINASE_ATP"/>
    <property type="match status" value="1"/>
</dbReference>
<feature type="binding site" evidence="27">
    <location>
        <position position="1042"/>
    </location>
    <ligand>
        <name>ATP</name>
        <dbReference type="ChEBI" id="CHEBI:30616"/>
    </ligand>
</feature>
<evidence type="ECO:0000256" key="3">
    <source>
        <dbReference type="ARBA" id="ARBA00004496"/>
    </source>
</evidence>
<dbReference type="InterPro" id="IPR000719">
    <property type="entry name" value="Prot_kinase_dom"/>
</dbReference>
<keyword evidence="23" id="KW-0539">Nucleus</keyword>
<protein>
    <recommendedName>
        <fullName evidence="5">Vascular endothelial growth factor receptor 3</fullName>
        <ecNumber evidence="4">2.7.10.1</ecNumber>
    </recommendedName>
</protein>
<dbReference type="Gene3D" id="2.60.40.10">
    <property type="entry name" value="Immunoglobulins"/>
    <property type="match status" value="7"/>
</dbReference>
<feature type="signal peptide" evidence="33">
    <location>
        <begin position="1"/>
        <end position="20"/>
    </location>
</feature>
<dbReference type="GeneTree" id="ENSGT00940000159358"/>
<evidence type="ECO:0000313" key="36">
    <source>
        <dbReference type="Ensembl" id="ENSCMIP00000013097.1"/>
    </source>
</evidence>
<accession>A0A4W3HD63</accession>
<feature type="domain" description="Ig-like" evidence="35">
    <location>
        <begin position="569"/>
        <end position="684"/>
    </location>
</feature>
<dbReference type="CDD" id="cd00096">
    <property type="entry name" value="Ig"/>
    <property type="match status" value="1"/>
</dbReference>
<evidence type="ECO:0000256" key="30">
    <source>
        <dbReference type="RuleBase" id="RU000311"/>
    </source>
</evidence>
<dbReference type="FunFam" id="2.60.40.10:FF:000532">
    <property type="entry name" value="Vascular endothelial growth factor receptor 2"/>
    <property type="match status" value="1"/>
</dbReference>
<proteinExistence type="inferred from homology"/>
<keyword evidence="12 33" id="KW-0732">Signal</keyword>
<evidence type="ECO:0000256" key="16">
    <source>
        <dbReference type="ARBA" id="ARBA00022840"/>
    </source>
</evidence>
<evidence type="ECO:0000256" key="25">
    <source>
        <dbReference type="ARBA" id="ARBA00051243"/>
    </source>
</evidence>
<evidence type="ECO:0000256" key="26">
    <source>
        <dbReference type="PIRSR" id="PIRSR000615-1"/>
    </source>
</evidence>
<evidence type="ECO:0000256" key="1">
    <source>
        <dbReference type="ARBA" id="ARBA00004123"/>
    </source>
</evidence>
<dbReference type="FunFam" id="2.60.40.10:FF:000247">
    <property type="entry name" value="Vascular endothelial growth factor receptor 3"/>
    <property type="match status" value="1"/>
</dbReference>
<dbReference type="InterPro" id="IPR013783">
    <property type="entry name" value="Ig-like_fold"/>
</dbReference>
<evidence type="ECO:0000313" key="37">
    <source>
        <dbReference type="Proteomes" id="UP000314986"/>
    </source>
</evidence>
<keyword evidence="10" id="KW-0808">Transferase</keyword>
<dbReference type="Pfam" id="PF07679">
    <property type="entry name" value="I-set"/>
    <property type="match status" value="3"/>
</dbReference>
<keyword evidence="15" id="KW-0418">Kinase</keyword>
<feature type="domain" description="Ig-like" evidence="35">
    <location>
        <begin position="691"/>
        <end position="777"/>
    </location>
</feature>
<evidence type="ECO:0000259" key="35">
    <source>
        <dbReference type="PROSITE" id="PS50835"/>
    </source>
</evidence>
<feature type="binding site" evidence="27 29">
    <location>
        <position position="889"/>
    </location>
    <ligand>
        <name>ATP</name>
        <dbReference type="ChEBI" id="CHEBI:30616"/>
    </ligand>
</feature>
<keyword evidence="22" id="KW-0325">Glycoprotein</keyword>
<dbReference type="InterPro" id="IPR013106">
    <property type="entry name" value="Ig_V-set"/>
</dbReference>
<keyword evidence="14 27" id="KW-0547">Nucleotide-binding</keyword>
<evidence type="ECO:0000256" key="19">
    <source>
        <dbReference type="ARBA" id="ARBA00023137"/>
    </source>
</evidence>
<evidence type="ECO:0000256" key="9">
    <source>
        <dbReference type="ARBA" id="ARBA00022657"/>
    </source>
</evidence>
<evidence type="ECO:0000256" key="29">
    <source>
        <dbReference type="PROSITE-ProRule" id="PRU10141"/>
    </source>
</evidence>
<feature type="transmembrane region" description="Helical" evidence="32">
    <location>
        <begin position="789"/>
        <end position="811"/>
    </location>
</feature>
<feature type="binding site" evidence="28">
    <location>
        <position position="1043"/>
    </location>
    <ligand>
        <name>Mg(2+)</name>
        <dbReference type="ChEBI" id="CHEBI:18420"/>
    </ligand>
</feature>
<feature type="compositionally biased region" description="Basic and acidic residues" evidence="31">
    <location>
        <begin position="1280"/>
        <end position="1295"/>
    </location>
</feature>
<dbReference type="PIRSF" id="PIRSF000615">
    <property type="entry name" value="TyrPK_CSF1-R"/>
    <property type="match status" value="1"/>
</dbReference>
<dbReference type="SMART" id="SM00408">
    <property type="entry name" value="IGc2"/>
    <property type="match status" value="4"/>
</dbReference>
<keyword evidence="19" id="KW-0829">Tyrosine-protein kinase</keyword>
<evidence type="ECO:0000256" key="22">
    <source>
        <dbReference type="ARBA" id="ARBA00023180"/>
    </source>
</evidence>
<feature type="domain" description="Ig-like" evidence="35">
    <location>
        <begin position="337"/>
        <end position="428"/>
    </location>
</feature>
<evidence type="ECO:0000256" key="21">
    <source>
        <dbReference type="ARBA" id="ARBA00023170"/>
    </source>
</evidence>
<keyword evidence="18 32" id="KW-0472">Membrane</keyword>